<gene>
    <name evidence="2" type="ORF">EPK99_08765</name>
</gene>
<dbReference type="EMBL" id="SBIP01000002">
    <property type="protein sequence ID" value="RWX78676.1"/>
    <property type="molecule type" value="Genomic_DNA"/>
</dbReference>
<proteinExistence type="predicted"/>
<reference evidence="2 3" key="1">
    <citation type="submission" date="2019-01" db="EMBL/GenBank/DDBJ databases">
        <title>The draft genome of Rhizobium sp. 24NR.</title>
        <authorList>
            <person name="Liu L."/>
            <person name="Liang L."/>
            <person name="Shi S."/>
            <person name="Xu L."/>
            <person name="Wang X."/>
            <person name="Li L."/>
            <person name="Zhang X."/>
        </authorList>
    </citation>
    <scope>NUCLEOTIDE SEQUENCE [LARGE SCALE GENOMIC DNA]</scope>
    <source>
        <strain evidence="2 3">24NR</strain>
    </source>
</reference>
<dbReference type="RefSeq" id="WP_128442653.1">
    <property type="nucleotide sequence ID" value="NZ_SBIP01000002.1"/>
</dbReference>
<dbReference type="Proteomes" id="UP000287687">
    <property type="component" value="Unassembled WGS sequence"/>
</dbReference>
<evidence type="ECO:0000313" key="2">
    <source>
        <dbReference type="EMBL" id="RWX78676.1"/>
    </source>
</evidence>
<organism evidence="2 3">
    <name type="scientific">Neorhizobium lilium</name>
    <dbReference type="NCBI Taxonomy" id="2503024"/>
    <lineage>
        <taxon>Bacteria</taxon>
        <taxon>Pseudomonadati</taxon>
        <taxon>Pseudomonadota</taxon>
        <taxon>Alphaproteobacteria</taxon>
        <taxon>Hyphomicrobiales</taxon>
        <taxon>Rhizobiaceae</taxon>
        <taxon>Rhizobium/Agrobacterium group</taxon>
        <taxon>Neorhizobium</taxon>
    </lineage>
</organism>
<evidence type="ECO:0000313" key="3">
    <source>
        <dbReference type="Proteomes" id="UP000287687"/>
    </source>
</evidence>
<feature type="signal peptide" evidence="1">
    <location>
        <begin position="1"/>
        <end position="28"/>
    </location>
</feature>
<keyword evidence="3" id="KW-1185">Reference proteome</keyword>
<dbReference type="AlphaFoldDB" id="A0A444LI10"/>
<sequence>MSVSFKKMSLIAFAALAGAAAVQAPVQAADPVVGYYAQPAVRVHRERPRVIRTTYIHREPLDCQTLKITEPDHTKFVKHCFPPVFDRS</sequence>
<evidence type="ECO:0000256" key="1">
    <source>
        <dbReference type="SAM" id="SignalP"/>
    </source>
</evidence>
<protein>
    <recommendedName>
        <fullName evidence="4">Secreted protein</fullName>
    </recommendedName>
</protein>
<comment type="caution">
    <text evidence="2">The sequence shown here is derived from an EMBL/GenBank/DDBJ whole genome shotgun (WGS) entry which is preliminary data.</text>
</comment>
<dbReference type="OrthoDB" id="8404765at2"/>
<evidence type="ECO:0008006" key="4">
    <source>
        <dbReference type="Google" id="ProtNLM"/>
    </source>
</evidence>
<feature type="chain" id="PRO_5019460539" description="Secreted protein" evidence="1">
    <location>
        <begin position="29"/>
        <end position="88"/>
    </location>
</feature>
<name>A0A444LI10_9HYPH</name>
<accession>A0A444LI10</accession>
<keyword evidence="1" id="KW-0732">Signal</keyword>